<evidence type="ECO:0000256" key="1">
    <source>
        <dbReference type="SAM" id="MobiDB-lite"/>
    </source>
</evidence>
<protein>
    <submittedName>
        <fullName evidence="2">Uncharacterized protein</fullName>
    </submittedName>
</protein>
<evidence type="ECO:0000313" key="3">
    <source>
        <dbReference type="Proteomes" id="UP001383192"/>
    </source>
</evidence>
<gene>
    <name evidence="2" type="ORF">VNI00_015961</name>
</gene>
<name>A0AAW0BHD8_9AGAR</name>
<dbReference type="Proteomes" id="UP001383192">
    <property type="component" value="Unassembled WGS sequence"/>
</dbReference>
<reference evidence="2 3" key="1">
    <citation type="submission" date="2024-01" db="EMBL/GenBank/DDBJ databases">
        <title>A draft genome for a cacao thread blight-causing isolate of Paramarasmius palmivorus.</title>
        <authorList>
            <person name="Baruah I.K."/>
            <person name="Bukari Y."/>
            <person name="Amoako-Attah I."/>
            <person name="Meinhardt L.W."/>
            <person name="Bailey B.A."/>
            <person name="Cohen S.P."/>
        </authorList>
    </citation>
    <scope>NUCLEOTIDE SEQUENCE [LARGE SCALE GENOMIC DNA]</scope>
    <source>
        <strain evidence="2 3">GH-12</strain>
    </source>
</reference>
<sequence length="225" mass="25467">MTENLSSSSESLNYFQLFSPSKSLPPLSIDPDFRQKLDNSPPWPPVVSVERPLNVTPRPPDRTAIKSEPSDDKSSRTKDSSLARQGQGNMKSAPKGPKYVMVDVKSPQDCIPDPLYQELVKVTDDHILAGLDLDMAHIRYSELKEHQKVIEWELKKLEREWPSLIESHVASDARLKETCGRVAEEGGPRGFMLINAVQRNRYTSFVGLTQYLPVKSRLQKMGYMI</sequence>
<proteinExistence type="predicted"/>
<dbReference type="AlphaFoldDB" id="A0AAW0BHD8"/>
<feature type="region of interest" description="Disordered" evidence="1">
    <location>
        <begin position="20"/>
        <end position="98"/>
    </location>
</feature>
<evidence type="ECO:0000313" key="2">
    <source>
        <dbReference type="EMBL" id="KAK7025433.1"/>
    </source>
</evidence>
<feature type="compositionally biased region" description="Basic and acidic residues" evidence="1">
    <location>
        <begin position="59"/>
        <end position="81"/>
    </location>
</feature>
<dbReference type="EMBL" id="JAYKXP010000114">
    <property type="protein sequence ID" value="KAK7025433.1"/>
    <property type="molecule type" value="Genomic_DNA"/>
</dbReference>
<keyword evidence="3" id="KW-1185">Reference proteome</keyword>
<comment type="caution">
    <text evidence="2">The sequence shown here is derived from an EMBL/GenBank/DDBJ whole genome shotgun (WGS) entry which is preliminary data.</text>
</comment>
<accession>A0AAW0BHD8</accession>
<organism evidence="2 3">
    <name type="scientific">Paramarasmius palmivorus</name>
    <dbReference type="NCBI Taxonomy" id="297713"/>
    <lineage>
        <taxon>Eukaryota</taxon>
        <taxon>Fungi</taxon>
        <taxon>Dikarya</taxon>
        <taxon>Basidiomycota</taxon>
        <taxon>Agaricomycotina</taxon>
        <taxon>Agaricomycetes</taxon>
        <taxon>Agaricomycetidae</taxon>
        <taxon>Agaricales</taxon>
        <taxon>Marasmiineae</taxon>
        <taxon>Marasmiaceae</taxon>
        <taxon>Paramarasmius</taxon>
    </lineage>
</organism>